<reference evidence="1" key="1">
    <citation type="submission" date="2014-09" db="EMBL/GenBank/DDBJ databases">
        <authorList>
            <person name="Magalhaes I.L.F."/>
            <person name="Oliveira U."/>
            <person name="Santos F.R."/>
            <person name="Vidigal T.H.D.A."/>
            <person name="Brescovit A.D."/>
            <person name="Santos A.J."/>
        </authorList>
    </citation>
    <scope>NUCLEOTIDE SEQUENCE</scope>
    <source>
        <tissue evidence="1">Shoot tissue taken approximately 20 cm above the soil surface</tissue>
    </source>
</reference>
<accession>A0A0A8YVU0</accession>
<evidence type="ECO:0000313" key="1">
    <source>
        <dbReference type="EMBL" id="JAD29528.1"/>
    </source>
</evidence>
<reference evidence="1" key="2">
    <citation type="journal article" date="2015" name="Data Brief">
        <title>Shoot transcriptome of the giant reed, Arundo donax.</title>
        <authorList>
            <person name="Barrero R.A."/>
            <person name="Guerrero F.D."/>
            <person name="Moolhuijzen P."/>
            <person name="Goolsby J.A."/>
            <person name="Tidwell J."/>
            <person name="Bellgard S.E."/>
            <person name="Bellgard M.I."/>
        </authorList>
    </citation>
    <scope>NUCLEOTIDE SEQUENCE</scope>
    <source>
        <tissue evidence="1">Shoot tissue taken approximately 20 cm above the soil surface</tissue>
    </source>
</reference>
<proteinExistence type="predicted"/>
<dbReference type="EMBL" id="GBRH01268367">
    <property type="protein sequence ID" value="JAD29528.1"/>
    <property type="molecule type" value="Transcribed_RNA"/>
</dbReference>
<dbReference type="AlphaFoldDB" id="A0A0A8YVU0"/>
<name>A0A0A8YVU0_ARUDO</name>
<organism evidence="1">
    <name type="scientific">Arundo donax</name>
    <name type="common">Giant reed</name>
    <name type="synonym">Donax arundinaceus</name>
    <dbReference type="NCBI Taxonomy" id="35708"/>
    <lineage>
        <taxon>Eukaryota</taxon>
        <taxon>Viridiplantae</taxon>
        <taxon>Streptophyta</taxon>
        <taxon>Embryophyta</taxon>
        <taxon>Tracheophyta</taxon>
        <taxon>Spermatophyta</taxon>
        <taxon>Magnoliopsida</taxon>
        <taxon>Liliopsida</taxon>
        <taxon>Poales</taxon>
        <taxon>Poaceae</taxon>
        <taxon>PACMAD clade</taxon>
        <taxon>Arundinoideae</taxon>
        <taxon>Arundineae</taxon>
        <taxon>Arundo</taxon>
    </lineage>
</organism>
<protein>
    <submittedName>
        <fullName evidence="1">Uncharacterized protein</fullName>
    </submittedName>
</protein>
<sequence length="21" mass="2512">MFNKTESFDLCTKHVSSMSRY</sequence>